<dbReference type="SUPFAM" id="SSF51569">
    <property type="entry name" value="Aldolase"/>
    <property type="match status" value="1"/>
</dbReference>
<gene>
    <name evidence="3" type="ORF">METZ01_LOCUS39436</name>
</gene>
<proteinExistence type="predicted"/>
<evidence type="ECO:0000256" key="1">
    <source>
        <dbReference type="ARBA" id="ARBA00023239"/>
    </source>
</evidence>
<dbReference type="Pfam" id="PF00701">
    <property type="entry name" value="DHDPS"/>
    <property type="match status" value="1"/>
</dbReference>
<dbReference type="InterPro" id="IPR020625">
    <property type="entry name" value="Schiff_base-form_aldolases_AS"/>
</dbReference>
<dbReference type="Gene3D" id="3.20.20.70">
    <property type="entry name" value="Aldolase class I"/>
    <property type="match status" value="1"/>
</dbReference>
<dbReference type="PRINTS" id="PR00146">
    <property type="entry name" value="DHPICSNTHASE"/>
</dbReference>
<dbReference type="EMBL" id="UINC01001689">
    <property type="protein sequence ID" value="SUZ86582.1"/>
    <property type="molecule type" value="Genomic_DNA"/>
</dbReference>
<dbReference type="SMART" id="SM01130">
    <property type="entry name" value="DHDPS"/>
    <property type="match status" value="1"/>
</dbReference>
<dbReference type="PIRSF" id="PIRSF001365">
    <property type="entry name" value="DHDPS"/>
    <property type="match status" value="1"/>
</dbReference>
<dbReference type="PANTHER" id="PTHR12128:SF66">
    <property type="entry name" value="4-HYDROXY-2-OXOGLUTARATE ALDOLASE, MITOCHONDRIAL"/>
    <property type="match status" value="1"/>
</dbReference>
<protein>
    <recommendedName>
        <fullName evidence="4">Dihydrodipicolinate synthase family protein</fullName>
    </recommendedName>
</protein>
<name>A0A381R4F6_9ZZZZ</name>
<dbReference type="GO" id="GO:0008840">
    <property type="term" value="F:4-hydroxy-tetrahydrodipicolinate synthase activity"/>
    <property type="evidence" value="ECO:0007669"/>
    <property type="project" value="TreeGrafter"/>
</dbReference>
<evidence type="ECO:0000256" key="2">
    <source>
        <dbReference type="ARBA" id="ARBA00023270"/>
    </source>
</evidence>
<evidence type="ECO:0008006" key="4">
    <source>
        <dbReference type="Google" id="ProtNLM"/>
    </source>
</evidence>
<dbReference type="InterPro" id="IPR013785">
    <property type="entry name" value="Aldolase_TIM"/>
</dbReference>
<dbReference type="PROSITE" id="PS00666">
    <property type="entry name" value="DHDPS_2"/>
    <property type="match status" value="1"/>
</dbReference>
<dbReference type="InterPro" id="IPR002220">
    <property type="entry name" value="DapA-like"/>
</dbReference>
<dbReference type="AlphaFoldDB" id="A0A381R4F6"/>
<keyword evidence="1" id="KW-0456">Lyase</keyword>
<dbReference type="PANTHER" id="PTHR12128">
    <property type="entry name" value="DIHYDRODIPICOLINATE SYNTHASE"/>
    <property type="match status" value="1"/>
</dbReference>
<reference evidence="3" key="1">
    <citation type="submission" date="2018-05" db="EMBL/GenBank/DDBJ databases">
        <authorList>
            <person name="Lanie J.A."/>
            <person name="Ng W.-L."/>
            <person name="Kazmierczak K.M."/>
            <person name="Andrzejewski T.M."/>
            <person name="Davidsen T.M."/>
            <person name="Wayne K.J."/>
            <person name="Tettelin H."/>
            <person name="Glass J.I."/>
            <person name="Rusch D."/>
            <person name="Podicherti R."/>
            <person name="Tsui H.-C.T."/>
            <person name="Winkler M.E."/>
        </authorList>
    </citation>
    <scope>NUCLEOTIDE SEQUENCE</scope>
</reference>
<dbReference type="GO" id="GO:0044281">
    <property type="term" value="P:small molecule metabolic process"/>
    <property type="evidence" value="ECO:0007669"/>
    <property type="project" value="UniProtKB-ARBA"/>
</dbReference>
<keyword evidence="2" id="KW-0704">Schiff base</keyword>
<dbReference type="CDD" id="cd00408">
    <property type="entry name" value="DHDPS-like"/>
    <property type="match status" value="1"/>
</dbReference>
<organism evidence="3">
    <name type="scientific">marine metagenome</name>
    <dbReference type="NCBI Taxonomy" id="408172"/>
    <lineage>
        <taxon>unclassified sequences</taxon>
        <taxon>metagenomes</taxon>
        <taxon>ecological metagenomes</taxon>
    </lineage>
</organism>
<evidence type="ECO:0000313" key="3">
    <source>
        <dbReference type="EMBL" id="SUZ86582.1"/>
    </source>
</evidence>
<accession>A0A381R4F6</accession>
<sequence>MTMPPFEGIFPAITTPMYPDGTFNEAAFREVMEFNIQAGVGGFWVAGGTGESIFLDDDENMRIVSAAADVNRGRISNIMHVGAPTTVRAAGMAEHAASVGAEAICCVPPFFYRQSDEAIVAHYRAVAAAADLPFYVYNLPQSTGVEVTPELMKKIADQVPQLAGLKHSSVNFANVREWKKMGLNCFIGSSMLMVPALTIGAAGCIDGPPCAAPELWVDIWKAWQSGDIDQAIAAQDRASSFTDIMRTVGVHSGTKAVLTERLGIDCGSGRLPNPPLEGARRAEVLSLVSAMGIGPVPIPSSGD</sequence>